<dbReference type="Pfam" id="PF16686">
    <property type="entry name" value="POT1PC"/>
    <property type="match status" value="1"/>
</dbReference>
<dbReference type="EMBL" id="JAVRRL010000001">
    <property type="protein sequence ID" value="KAK5119075.1"/>
    <property type="molecule type" value="Genomic_DNA"/>
</dbReference>
<dbReference type="InterPro" id="IPR028389">
    <property type="entry name" value="POT1"/>
</dbReference>
<evidence type="ECO:0000259" key="10">
    <source>
        <dbReference type="SMART" id="SM00976"/>
    </source>
</evidence>
<evidence type="ECO:0000313" key="11">
    <source>
        <dbReference type="EMBL" id="KAK5119075.1"/>
    </source>
</evidence>
<feature type="region of interest" description="Disordered" evidence="9">
    <location>
        <begin position="369"/>
        <end position="396"/>
    </location>
</feature>
<dbReference type="GO" id="GO:0032210">
    <property type="term" value="P:regulation of telomere maintenance via telomerase"/>
    <property type="evidence" value="ECO:0007669"/>
    <property type="project" value="TreeGrafter"/>
</dbReference>
<accession>A0AAN7TKA9</accession>
<dbReference type="InterPro" id="IPR011564">
    <property type="entry name" value="Telomer_end-bd_POT1/Cdc13"/>
</dbReference>
<comment type="similarity">
    <text evidence="3">Belongs to the telombin family.</text>
</comment>
<evidence type="ECO:0000256" key="5">
    <source>
        <dbReference type="ARBA" id="ARBA00022454"/>
    </source>
</evidence>
<dbReference type="GO" id="GO:0010521">
    <property type="term" value="F:telomerase inhibitor activity"/>
    <property type="evidence" value="ECO:0007669"/>
    <property type="project" value="TreeGrafter"/>
</dbReference>
<organism evidence="11 12">
    <name type="scientific">Meristemomyces frigidus</name>
    <dbReference type="NCBI Taxonomy" id="1508187"/>
    <lineage>
        <taxon>Eukaryota</taxon>
        <taxon>Fungi</taxon>
        <taxon>Dikarya</taxon>
        <taxon>Ascomycota</taxon>
        <taxon>Pezizomycotina</taxon>
        <taxon>Dothideomycetes</taxon>
        <taxon>Dothideomycetidae</taxon>
        <taxon>Mycosphaerellales</taxon>
        <taxon>Teratosphaeriaceae</taxon>
        <taxon>Meristemomyces</taxon>
    </lineage>
</organism>
<dbReference type="InterPro" id="IPR032042">
    <property type="entry name" value="POT1PC"/>
</dbReference>
<evidence type="ECO:0000256" key="4">
    <source>
        <dbReference type="ARBA" id="ARBA00015253"/>
    </source>
</evidence>
<dbReference type="FunFam" id="2.40.50.140:FF:000303">
    <property type="entry name" value="Protection of telomeres protein 1"/>
    <property type="match status" value="1"/>
</dbReference>
<dbReference type="SUPFAM" id="SSF50249">
    <property type="entry name" value="Nucleic acid-binding proteins"/>
    <property type="match status" value="2"/>
</dbReference>
<reference evidence="11" key="1">
    <citation type="submission" date="2023-08" db="EMBL/GenBank/DDBJ databases">
        <title>Black Yeasts Isolated from many extreme environments.</title>
        <authorList>
            <person name="Coleine C."/>
            <person name="Stajich J.E."/>
            <person name="Selbmann L."/>
        </authorList>
    </citation>
    <scope>NUCLEOTIDE SEQUENCE</scope>
    <source>
        <strain evidence="11">CCFEE 5401</strain>
    </source>
</reference>
<dbReference type="GO" id="GO:0016233">
    <property type="term" value="P:telomere capping"/>
    <property type="evidence" value="ECO:0007669"/>
    <property type="project" value="TreeGrafter"/>
</dbReference>
<evidence type="ECO:0000313" key="12">
    <source>
        <dbReference type="Proteomes" id="UP001310890"/>
    </source>
</evidence>
<evidence type="ECO:0000256" key="7">
    <source>
        <dbReference type="ARBA" id="ARBA00023125"/>
    </source>
</evidence>
<keyword evidence="7" id="KW-0238">DNA-binding</keyword>
<evidence type="ECO:0000256" key="3">
    <source>
        <dbReference type="ARBA" id="ARBA00008442"/>
    </source>
</evidence>
<dbReference type="Proteomes" id="UP001310890">
    <property type="component" value="Unassembled WGS sequence"/>
</dbReference>
<keyword evidence="8" id="KW-0539">Nucleus</keyword>
<dbReference type="Pfam" id="PF02765">
    <property type="entry name" value="POT1"/>
    <property type="match status" value="1"/>
</dbReference>
<evidence type="ECO:0000256" key="9">
    <source>
        <dbReference type="SAM" id="MobiDB-lite"/>
    </source>
</evidence>
<name>A0AAN7TKA9_9PEZI</name>
<gene>
    <name evidence="11" type="ORF">LTR62_000286</name>
</gene>
<protein>
    <recommendedName>
        <fullName evidence="4">Protection of telomeres protein 1</fullName>
    </recommendedName>
</protein>
<sequence length="623" mass="70453">MAPPKDFIDLATAYKTAAGGGGSFANIIGVVVDMLPPRLLTSTNQWMFTFKLLDPALQSSLRGSEGLTVRFFKADETHLPQLREHGDVVLLRQVKLMQVGGQPVALSNFQTASQVFPSASIPSPSYSIGYQGSQRLPSLGAPDVVSMLTLEEQAYVIHLKADVNVTKLLLSRPPRQGAYGRKRDAAAVPIEDPRRQKRHQGLETTTSGFGRKYCLIKDTRHLTFSDLCVQVVKKFPAAFDRCELYVTDYTENQDMFYYRAPEEETAEVQDGDTFGYNNARRKAWPGPYGWFVLKVNVLEPHANFANDRVNEGDLVLLRNVKIKAMAEGSKLEGDMWKDDLAPDKVKIHILRRHDIPEIKELMARKEKYWAKRQAQQPSTKPTKNERKRARKQMQQEREAEAAKVTAAAADRNKHVRCSNEDAALISIKDILDVNNKRHTTTLPNGTSYILPFVNTQYRSRVQVIDYSPKRLEDFSLPSLFDDSTSNPSPIDMMSLSPSQPKYEWFFSLLLQDASSPHTTNDQAETPQLWAHVSHQDAQFLFGNDMDDPCDLRSDSQMLAKLREKLCILWGNLEEKKEGDELSSRPFECCLQEYGVELDGNDSERAAMPFGYQRSFKLFGTTIL</sequence>
<dbReference type="PANTHER" id="PTHR14513:SF0">
    <property type="entry name" value="PROTECTION OF TELOMERES PROTEIN 1"/>
    <property type="match status" value="1"/>
</dbReference>
<evidence type="ECO:0000256" key="2">
    <source>
        <dbReference type="ARBA" id="ARBA00004574"/>
    </source>
</evidence>
<comment type="subcellular location">
    <subcellularLocation>
        <location evidence="2">Chromosome</location>
        <location evidence="2">Telomere</location>
    </subcellularLocation>
    <subcellularLocation>
        <location evidence="1">Nucleus</location>
    </subcellularLocation>
</comment>
<keyword evidence="5" id="KW-0158">Chromosome</keyword>
<evidence type="ECO:0000256" key="1">
    <source>
        <dbReference type="ARBA" id="ARBA00004123"/>
    </source>
</evidence>
<evidence type="ECO:0000256" key="8">
    <source>
        <dbReference type="ARBA" id="ARBA00023242"/>
    </source>
</evidence>
<dbReference type="GO" id="GO:0000783">
    <property type="term" value="C:nuclear telomere cap complex"/>
    <property type="evidence" value="ECO:0007669"/>
    <property type="project" value="TreeGrafter"/>
</dbReference>
<dbReference type="InterPro" id="IPR012340">
    <property type="entry name" value="NA-bd_OB-fold"/>
</dbReference>
<keyword evidence="6" id="KW-0779">Telomere</keyword>
<evidence type="ECO:0000256" key="6">
    <source>
        <dbReference type="ARBA" id="ARBA00022895"/>
    </source>
</evidence>
<feature type="domain" description="Telomeric single stranded DNA binding POT1/Cdc13" evidence="10">
    <location>
        <begin position="11"/>
        <end position="146"/>
    </location>
</feature>
<dbReference type="GO" id="GO:0098505">
    <property type="term" value="F:G-rich strand telomeric DNA binding"/>
    <property type="evidence" value="ECO:0007669"/>
    <property type="project" value="TreeGrafter"/>
</dbReference>
<comment type="caution">
    <text evidence="11">The sequence shown here is derived from an EMBL/GenBank/DDBJ whole genome shotgun (WGS) entry which is preliminary data.</text>
</comment>
<dbReference type="SMART" id="SM00976">
    <property type="entry name" value="Telo_bind"/>
    <property type="match status" value="1"/>
</dbReference>
<dbReference type="Gene3D" id="2.40.50.140">
    <property type="entry name" value="Nucleic acid-binding proteins"/>
    <property type="match status" value="2"/>
</dbReference>
<dbReference type="PANTHER" id="PTHR14513">
    <property type="entry name" value="PROTECTION OF TELOMERES 1"/>
    <property type="match status" value="1"/>
</dbReference>
<dbReference type="AlphaFoldDB" id="A0AAN7TKA9"/>
<proteinExistence type="inferred from homology"/>